<evidence type="ECO:0000256" key="1">
    <source>
        <dbReference type="SAM" id="Phobius"/>
    </source>
</evidence>
<evidence type="ECO:0000313" key="3">
    <source>
        <dbReference type="Proteomes" id="UP000017081"/>
    </source>
</evidence>
<keyword evidence="1" id="KW-0812">Transmembrane</keyword>
<feature type="transmembrane region" description="Helical" evidence="1">
    <location>
        <begin position="15"/>
        <end position="34"/>
    </location>
</feature>
<dbReference type="EMBL" id="AXZF01000066">
    <property type="protein sequence ID" value="ERT68446.1"/>
    <property type="molecule type" value="Genomic_DNA"/>
</dbReference>
<evidence type="ECO:0000313" key="2">
    <source>
        <dbReference type="EMBL" id="ERT68446.1"/>
    </source>
</evidence>
<proteinExistence type="predicted"/>
<accession>U7VAA8</accession>
<sequence>MIIDFTKVIEVFESMSFIGLILIWMSFLIGLKFPDWDFKLKIKHRNILTHSPIMLWIMIYFYNTQKDVEVFRFSIMGFALALGLHMIFDFFPKGWSRGALIYFPYCRICLGVKGSKGFIFLTGIYCIFLSIKYSQTYIEVLILTLLGVYTIVKNIKKEEKFFRPFTFFAGVCVFLSAVKYDEISNSITFIVHLIFEKVKILF</sequence>
<dbReference type="AlphaFoldDB" id="U7VAA8"/>
<gene>
    <name evidence="2" type="ORF">HMPREF0202_01691</name>
</gene>
<comment type="caution">
    <text evidence="2">The sequence shown here is derived from an EMBL/GenBank/DDBJ whole genome shotgun (WGS) entry which is preliminary data.</text>
</comment>
<feature type="transmembrane region" description="Helical" evidence="1">
    <location>
        <begin position="108"/>
        <end position="131"/>
    </location>
</feature>
<keyword evidence="1" id="KW-0472">Membrane</keyword>
<name>U7VAA8_9FUSO</name>
<feature type="transmembrane region" description="Helical" evidence="1">
    <location>
        <begin position="46"/>
        <end position="64"/>
    </location>
</feature>
<keyword evidence="1" id="KW-1133">Transmembrane helix</keyword>
<dbReference type="RefSeq" id="WP_023051228.1">
    <property type="nucleotide sequence ID" value="NZ_CP173065.2"/>
</dbReference>
<dbReference type="Proteomes" id="UP000017081">
    <property type="component" value="Unassembled WGS sequence"/>
</dbReference>
<feature type="transmembrane region" description="Helical" evidence="1">
    <location>
        <begin position="70"/>
        <end position="88"/>
    </location>
</feature>
<organism evidence="2 3">
    <name type="scientific">Cetobacterium somerae ATCC BAA-474</name>
    <dbReference type="NCBI Taxonomy" id="1319815"/>
    <lineage>
        <taxon>Bacteria</taxon>
        <taxon>Fusobacteriati</taxon>
        <taxon>Fusobacteriota</taxon>
        <taxon>Fusobacteriia</taxon>
        <taxon>Fusobacteriales</taxon>
        <taxon>Fusobacteriaceae</taxon>
        <taxon>Cetobacterium</taxon>
    </lineage>
</organism>
<protein>
    <submittedName>
        <fullName evidence="2">Uncharacterized protein</fullName>
    </submittedName>
</protein>
<dbReference type="STRING" id="1319815.HMPREF0202_01691"/>
<dbReference type="eggNOG" id="ENOG502ZCKR">
    <property type="taxonomic scope" value="Bacteria"/>
</dbReference>
<keyword evidence="3" id="KW-1185">Reference proteome</keyword>
<dbReference type="HOGENOM" id="CLU_1473156_0_0_0"/>
<reference evidence="2 3" key="1">
    <citation type="submission" date="2013-08" db="EMBL/GenBank/DDBJ databases">
        <authorList>
            <person name="Weinstock G."/>
            <person name="Sodergren E."/>
            <person name="Wylie T."/>
            <person name="Fulton L."/>
            <person name="Fulton R."/>
            <person name="Fronick C."/>
            <person name="O'Laughlin M."/>
            <person name="Godfrey J."/>
            <person name="Miner T."/>
            <person name="Herter B."/>
            <person name="Appelbaum E."/>
            <person name="Cordes M."/>
            <person name="Lek S."/>
            <person name="Wollam A."/>
            <person name="Pepin K.H."/>
            <person name="Palsikar V.B."/>
            <person name="Mitreva M."/>
            <person name="Wilson R.K."/>
        </authorList>
    </citation>
    <scope>NUCLEOTIDE SEQUENCE [LARGE SCALE GENOMIC DNA]</scope>
    <source>
        <strain evidence="2 3">ATCC BAA-474</strain>
    </source>
</reference>